<keyword evidence="2 5" id="KW-0328">Glycosyltransferase</keyword>
<evidence type="ECO:0000259" key="4">
    <source>
        <dbReference type="Pfam" id="PF00535"/>
    </source>
</evidence>
<protein>
    <submittedName>
        <fullName evidence="5">Glycosyltransferase</fullName>
        <ecNumber evidence="5">2.4.-.-</ecNumber>
    </submittedName>
</protein>
<name>A0ABY4F2M7_9BACI</name>
<reference evidence="5 6" key="1">
    <citation type="submission" date="2022-04" db="EMBL/GenBank/DDBJ databases">
        <title>Gracilibacillus sp. isolated from saltern.</title>
        <authorList>
            <person name="Won M."/>
            <person name="Lee C.-M."/>
            <person name="Woen H.-Y."/>
            <person name="Kwon S.-W."/>
        </authorList>
    </citation>
    <scope>NUCLEOTIDE SEQUENCE [LARGE SCALE GENOMIC DNA]</scope>
    <source>
        <strain evidence="5 6">SSWR10-1</strain>
    </source>
</reference>
<evidence type="ECO:0000256" key="1">
    <source>
        <dbReference type="ARBA" id="ARBA00006739"/>
    </source>
</evidence>
<dbReference type="GO" id="GO:0016757">
    <property type="term" value="F:glycosyltransferase activity"/>
    <property type="evidence" value="ECO:0007669"/>
    <property type="project" value="UniProtKB-KW"/>
</dbReference>
<comment type="similarity">
    <text evidence="1">Belongs to the glycosyltransferase 2 family.</text>
</comment>
<sequence>MNDLISVIMSTYNENRSELFDSINSILNQSYKNLEFIIVLDKPDNFEIKKILDEFKINDSRIKVIFNKKNLGLAESLNEGIYTAKGTFLARMDADDIAFPDRIEKQLNYIKNYDFDMISTNRIDIDESGKEISNKSSLPKNSEIHKLLPVGNFINHPTVFIKKEVIKKVGGYRNFKSAQDYDLWLRLLSSGYKIGILDEPLLYYRIRNQGISQSDKYRQFLFTQYQQKLFYERMEGKEDSFSEENLELFLNKNRYNDPVYKEKFNTVNQKLEKGLLLLKRKEYRKSFALLLQSMLLNKHVAKKFFSIMKYKIYSS</sequence>
<dbReference type="InterPro" id="IPR050834">
    <property type="entry name" value="Glycosyltransf_2"/>
</dbReference>
<dbReference type="Pfam" id="PF00535">
    <property type="entry name" value="Glycos_transf_2"/>
    <property type="match status" value="1"/>
</dbReference>
<dbReference type="Proteomes" id="UP000831782">
    <property type="component" value="Chromosome"/>
</dbReference>
<evidence type="ECO:0000256" key="3">
    <source>
        <dbReference type="ARBA" id="ARBA00022679"/>
    </source>
</evidence>
<accession>A0ABY4F2M7</accession>
<dbReference type="RefSeq" id="WP_244723880.1">
    <property type="nucleotide sequence ID" value="NZ_CP095072.1"/>
</dbReference>
<evidence type="ECO:0000256" key="2">
    <source>
        <dbReference type="ARBA" id="ARBA00022676"/>
    </source>
</evidence>
<keyword evidence="3 5" id="KW-0808">Transferase</keyword>
<organism evidence="5 6">
    <name type="scientific">Gracilibacillus caseinilyticus</name>
    <dbReference type="NCBI Taxonomy" id="2932256"/>
    <lineage>
        <taxon>Bacteria</taxon>
        <taxon>Bacillati</taxon>
        <taxon>Bacillota</taxon>
        <taxon>Bacilli</taxon>
        <taxon>Bacillales</taxon>
        <taxon>Bacillaceae</taxon>
        <taxon>Gracilibacillus</taxon>
    </lineage>
</organism>
<gene>
    <name evidence="5" type="ORF">MUN88_09820</name>
</gene>
<dbReference type="PANTHER" id="PTHR43685">
    <property type="entry name" value="GLYCOSYLTRANSFERASE"/>
    <property type="match status" value="1"/>
</dbReference>
<keyword evidence="6" id="KW-1185">Reference proteome</keyword>
<proteinExistence type="inferred from homology"/>
<dbReference type="InterPro" id="IPR001173">
    <property type="entry name" value="Glyco_trans_2-like"/>
</dbReference>
<dbReference type="EMBL" id="CP095072">
    <property type="protein sequence ID" value="UOQ50327.1"/>
    <property type="molecule type" value="Genomic_DNA"/>
</dbReference>
<evidence type="ECO:0000313" key="5">
    <source>
        <dbReference type="EMBL" id="UOQ50327.1"/>
    </source>
</evidence>
<dbReference type="InterPro" id="IPR029044">
    <property type="entry name" value="Nucleotide-diphossugar_trans"/>
</dbReference>
<feature type="domain" description="Glycosyltransferase 2-like" evidence="4">
    <location>
        <begin position="6"/>
        <end position="169"/>
    </location>
</feature>
<dbReference type="SUPFAM" id="SSF53448">
    <property type="entry name" value="Nucleotide-diphospho-sugar transferases"/>
    <property type="match status" value="1"/>
</dbReference>
<evidence type="ECO:0000313" key="6">
    <source>
        <dbReference type="Proteomes" id="UP000831782"/>
    </source>
</evidence>
<dbReference type="Gene3D" id="3.90.550.10">
    <property type="entry name" value="Spore Coat Polysaccharide Biosynthesis Protein SpsA, Chain A"/>
    <property type="match status" value="1"/>
</dbReference>
<dbReference type="PANTHER" id="PTHR43685:SF5">
    <property type="entry name" value="GLYCOSYLTRANSFERASE EPSE-RELATED"/>
    <property type="match status" value="1"/>
</dbReference>
<dbReference type="EC" id="2.4.-.-" evidence="5"/>